<keyword evidence="1" id="KW-1133">Transmembrane helix</keyword>
<organism evidence="3 4">
    <name type="scientific">Undibacterium fentianense</name>
    <dbReference type="NCBI Taxonomy" id="2828728"/>
    <lineage>
        <taxon>Bacteria</taxon>
        <taxon>Pseudomonadati</taxon>
        <taxon>Pseudomonadota</taxon>
        <taxon>Betaproteobacteria</taxon>
        <taxon>Burkholderiales</taxon>
        <taxon>Oxalobacteraceae</taxon>
        <taxon>Undibacterium</taxon>
    </lineage>
</organism>
<proteinExistence type="predicted"/>
<dbReference type="EMBL" id="JAGSPJ010000003">
    <property type="protein sequence ID" value="MBR7800176.1"/>
    <property type="molecule type" value="Genomic_DNA"/>
</dbReference>
<keyword evidence="1" id="KW-0472">Membrane</keyword>
<accession>A0A941IEZ6</accession>
<feature type="transmembrane region" description="Helical" evidence="1">
    <location>
        <begin position="64"/>
        <end position="88"/>
    </location>
</feature>
<name>A0A941IEZ6_9BURK</name>
<dbReference type="Proteomes" id="UP000678545">
    <property type="component" value="Unassembled WGS sequence"/>
</dbReference>
<protein>
    <submittedName>
        <fullName evidence="3">DUF4395 domain-containing protein</fullName>
    </submittedName>
</protein>
<dbReference type="AlphaFoldDB" id="A0A941IEZ6"/>
<reference evidence="3" key="1">
    <citation type="submission" date="2021-04" db="EMBL/GenBank/DDBJ databases">
        <title>novel species isolated from subtropical streams in China.</title>
        <authorList>
            <person name="Lu H."/>
        </authorList>
    </citation>
    <scope>NUCLEOTIDE SEQUENCE</scope>
    <source>
        <strain evidence="3">FT137W</strain>
    </source>
</reference>
<dbReference type="Pfam" id="PF14340">
    <property type="entry name" value="DUF4395"/>
    <property type="match status" value="1"/>
</dbReference>
<evidence type="ECO:0000259" key="2">
    <source>
        <dbReference type="Pfam" id="PF14340"/>
    </source>
</evidence>
<keyword evidence="1" id="KW-0812">Transmembrane</keyword>
<gene>
    <name evidence="3" type="ORF">KDM90_09215</name>
</gene>
<feature type="transmembrane region" description="Helical" evidence="1">
    <location>
        <begin position="133"/>
        <end position="150"/>
    </location>
</feature>
<evidence type="ECO:0000313" key="3">
    <source>
        <dbReference type="EMBL" id="MBR7800176.1"/>
    </source>
</evidence>
<comment type="caution">
    <text evidence="3">The sequence shown here is derived from an EMBL/GenBank/DDBJ whole genome shotgun (WGS) entry which is preliminary data.</text>
</comment>
<keyword evidence="4" id="KW-1185">Reference proteome</keyword>
<dbReference type="RefSeq" id="WP_212675304.1">
    <property type="nucleotide sequence ID" value="NZ_JAGSPJ010000003.1"/>
</dbReference>
<evidence type="ECO:0000313" key="4">
    <source>
        <dbReference type="Proteomes" id="UP000678545"/>
    </source>
</evidence>
<feature type="domain" description="DUF4395" evidence="2">
    <location>
        <begin position="51"/>
        <end position="187"/>
    </location>
</feature>
<dbReference type="InterPro" id="IPR025508">
    <property type="entry name" value="DUF4395"/>
</dbReference>
<sequence length="208" mass="23366">MLKQFFTNPSYGYQRDLLKYSGKLYELKTFRQDPYLSNAIAHAELIQQGVVDERAVRASAGLTMMLAMLVFCAAFFYGMFLPITLFASYSFLDFVLRVCAGVQFSPTLVLSNWITQSVLGMQAEWVSAIPKRFAWTIGIILSGVVATLFWTEKNGLTTQLICGVCVLFTWMESTFSYCAGCHIYKLLDLKSDMCAGASCEVRRPDNLV</sequence>
<evidence type="ECO:0000256" key="1">
    <source>
        <dbReference type="SAM" id="Phobius"/>
    </source>
</evidence>